<dbReference type="EMBL" id="JAVIIP010000014">
    <property type="protein sequence ID" value="MDX8540618.1"/>
    <property type="molecule type" value="Genomic_DNA"/>
</dbReference>
<proteinExistence type="predicted"/>
<accession>A0ABU5ATN0</accession>
<dbReference type="Proteomes" id="UP001276564">
    <property type="component" value="Unassembled WGS sequence"/>
</dbReference>
<reference evidence="1 2" key="1">
    <citation type="submission" date="2023-08" db="EMBL/GenBank/DDBJ databases">
        <title>Implementing the SeqCode for naming new Mesorhizobium species isolated from Vachellia karroo root nodules.</title>
        <authorList>
            <person name="Van Lill M."/>
        </authorList>
    </citation>
    <scope>NUCLEOTIDE SEQUENCE [LARGE SCALE GENOMIC DNA]</scope>
    <source>
        <strain evidence="1 2">VK4B</strain>
    </source>
</reference>
<comment type="caution">
    <text evidence="1">The sequence shown here is derived from an EMBL/GenBank/DDBJ whole genome shotgun (WGS) entry which is preliminary data.</text>
</comment>
<gene>
    <name evidence="1" type="ORF">RFM23_23625</name>
</gene>
<dbReference type="RefSeq" id="WP_127284466.1">
    <property type="nucleotide sequence ID" value="NZ_JARAKC010000009.1"/>
</dbReference>
<keyword evidence="2" id="KW-1185">Reference proteome</keyword>
<protein>
    <submittedName>
        <fullName evidence="1">Uncharacterized protein</fullName>
    </submittedName>
</protein>
<organism evidence="1 2">
    <name type="scientific">Mesorhizobium abyssinicae</name>
    <dbReference type="NCBI Taxonomy" id="1209958"/>
    <lineage>
        <taxon>Bacteria</taxon>
        <taxon>Pseudomonadati</taxon>
        <taxon>Pseudomonadota</taxon>
        <taxon>Alphaproteobacteria</taxon>
        <taxon>Hyphomicrobiales</taxon>
        <taxon>Phyllobacteriaceae</taxon>
        <taxon>Mesorhizobium</taxon>
    </lineage>
</organism>
<evidence type="ECO:0000313" key="1">
    <source>
        <dbReference type="EMBL" id="MDX8540618.1"/>
    </source>
</evidence>
<evidence type="ECO:0000313" key="2">
    <source>
        <dbReference type="Proteomes" id="UP001276564"/>
    </source>
</evidence>
<name>A0ABU5ATN0_9HYPH</name>
<sequence length="100" mass="11203">MNAKLKAEARRKIILDGYFNNEPLKDIAARIGCSLASLKVSASKLGCTRTPKEAAAFRRGFRVPDEKRRDYYQLMIAGQYKARECAQILGLLTMQLPGPE</sequence>